<organism evidence="5 6">
    <name type="scientific">Streptococcus hyointestinalis</name>
    <dbReference type="NCBI Taxonomy" id="1337"/>
    <lineage>
        <taxon>Bacteria</taxon>
        <taxon>Bacillati</taxon>
        <taxon>Bacillota</taxon>
        <taxon>Bacilli</taxon>
        <taxon>Lactobacillales</taxon>
        <taxon>Streptococcaceae</taxon>
        <taxon>Streptococcus</taxon>
    </lineage>
</organism>
<dbReference type="CDD" id="cd04301">
    <property type="entry name" value="NAT_SF"/>
    <property type="match status" value="1"/>
</dbReference>
<reference evidence="5 6" key="1">
    <citation type="submission" date="2018-06" db="EMBL/GenBank/DDBJ databases">
        <authorList>
            <consortium name="Pathogen Informatics"/>
            <person name="Doyle S."/>
        </authorList>
    </citation>
    <scope>NUCLEOTIDE SEQUENCE [LARGE SCALE GENOMIC DNA]</scope>
    <source>
        <strain evidence="5 6">NCTC12224</strain>
    </source>
</reference>
<keyword evidence="2 5" id="KW-0012">Acyltransferase</keyword>
<dbReference type="SUPFAM" id="SSF50475">
    <property type="entry name" value="FMN-binding split barrel"/>
    <property type="match status" value="1"/>
</dbReference>
<dbReference type="Gene3D" id="3.40.630.30">
    <property type="match status" value="1"/>
</dbReference>
<dbReference type="EC" id="2.3.1.-" evidence="5"/>
<proteinExistence type="inferred from homology"/>
<evidence type="ECO:0000313" key="5">
    <source>
        <dbReference type="EMBL" id="SUN62621.1"/>
    </source>
</evidence>
<dbReference type="EMBL" id="UHFN01000007">
    <property type="protein sequence ID" value="SUN62621.1"/>
    <property type="molecule type" value="Genomic_DNA"/>
</dbReference>
<dbReference type="PROSITE" id="PS51186">
    <property type="entry name" value="GNAT"/>
    <property type="match status" value="1"/>
</dbReference>
<comment type="similarity">
    <text evidence="3">Belongs to the acetyltransferase family. RimJ subfamily.</text>
</comment>
<gene>
    <name evidence="5" type="primary">ydaF</name>
    <name evidence="5" type="ORF">NCTC12224_01987</name>
</gene>
<sequence length="377" mass="42506">MKDFEAEKLYYGFPVVVLGYKDEQWGYNITTSTSSYSLADTIVIGLFCQHNATAQIRKYGTFTLNLPPEHLMAEVEQAGFVTHRDKLTMTKLDYEVSDEIDAPILLDSLLTLSCVVEQEVVFGNFVHFFAKIVNRKVADNLLTDDHLDYEKLSPYIYMGDGKERIYRQLTNSSTPLGGFMKAARQKKRAKQPILPALETKRLNLRPVEIADASAMFAYGSQERVADLAGFPPNQSITEVENFIRDNLAKSSTYRMYAITLKESAQVIGAIDFHPHVSGEGDMAEMGYVLHPDFWGQGFGTEAARAFIRYGFDQLGLRKIDLNICGDNQASLALAHKLGFTQEARLRAYLKKADGYHDRLVFGLLREEYAHDKDFGTS</sequence>
<dbReference type="InterPro" id="IPR016181">
    <property type="entry name" value="Acyl_CoA_acyltransferase"/>
</dbReference>
<dbReference type="Proteomes" id="UP000254924">
    <property type="component" value="Unassembled WGS sequence"/>
</dbReference>
<dbReference type="InterPro" id="IPR051531">
    <property type="entry name" value="N-acetyltransferase"/>
</dbReference>
<dbReference type="InterPro" id="IPR000182">
    <property type="entry name" value="GNAT_dom"/>
</dbReference>
<keyword evidence="1 5" id="KW-0808">Transferase</keyword>
<evidence type="ECO:0000256" key="3">
    <source>
        <dbReference type="ARBA" id="ARBA00038502"/>
    </source>
</evidence>
<evidence type="ECO:0000259" key="4">
    <source>
        <dbReference type="PROSITE" id="PS51186"/>
    </source>
</evidence>
<dbReference type="Gene3D" id="2.30.110.10">
    <property type="entry name" value="Electron Transport, Fmn-binding Protein, Chain A"/>
    <property type="match status" value="1"/>
</dbReference>
<dbReference type="GO" id="GO:0010181">
    <property type="term" value="F:FMN binding"/>
    <property type="evidence" value="ECO:0007669"/>
    <property type="project" value="InterPro"/>
</dbReference>
<name>A0A380KCD8_9STRE</name>
<dbReference type="InterPro" id="IPR002563">
    <property type="entry name" value="Flavin_Rdtase-like_dom"/>
</dbReference>
<dbReference type="GO" id="GO:0005737">
    <property type="term" value="C:cytoplasm"/>
    <property type="evidence" value="ECO:0007669"/>
    <property type="project" value="TreeGrafter"/>
</dbReference>
<dbReference type="GO" id="GO:0016646">
    <property type="term" value="F:oxidoreductase activity, acting on the CH-NH group of donors, NAD or NADP as acceptor"/>
    <property type="evidence" value="ECO:0007669"/>
    <property type="project" value="UniProtKB-ARBA"/>
</dbReference>
<dbReference type="PANTHER" id="PTHR43792">
    <property type="entry name" value="GNAT FAMILY, PUTATIVE (AFU_ORTHOLOGUE AFUA_3G00765)-RELATED-RELATED"/>
    <property type="match status" value="1"/>
</dbReference>
<protein>
    <submittedName>
        <fullName evidence="5">Cytosolic protein</fullName>
        <ecNumber evidence="5">2.3.1.-</ecNumber>
    </submittedName>
</protein>
<keyword evidence="6" id="KW-1185">Reference proteome</keyword>
<dbReference type="GO" id="GO:0008999">
    <property type="term" value="F:protein-N-terminal-alanine acetyltransferase activity"/>
    <property type="evidence" value="ECO:0007669"/>
    <property type="project" value="TreeGrafter"/>
</dbReference>
<dbReference type="SUPFAM" id="SSF55729">
    <property type="entry name" value="Acyl-CoA N-acyltransferases (Nat)"/>
    <property type="match status" value="1"/>
</dbReference>
<accession>A0A380KCD8</accession>
<dbReference type="AlphaFoldDB" id="A0A380KCD8"/>
<dbReference type="Pfam" id="PF01613">
    <property type="entry name" value="Flavin_Reduct"/>
    <property type="match status" value="1"/>
</dbReference>
<dbReference type="InterPro" id="IPR012349">
    <property type="entry name" value="Split_barrel_FMN-bd"/>
</dbReference>
<dbReference type="PANTHER" id="PTHR43792:SF8">
    <property type="entry name" value="[RIBOSOMAL PROTEIN US5]-ALANINE N-ACETYLTRANSFERASE"/>
    <property type="match status" value="1"/>
</dbReference>
<evidence type="ECO:0000313" key="6">
    <source>
        <dbReference type="Proteomes" id="UP000254924"/>
    </source>
</evidence>
<evidence type="ECO:0000256" key="2">
    <source>
        <dbReference type="ARBA" id="ARBA00023315"/>
    </source>
</evidence>
<evidence type="ECO:0000256" key="1">
    <source>
        <dbReference type="ARBA" id="ARBA00022679"/>
    </source>
</evidence>
<dbReference type="Pfam" id="PF13302">
    <property type="entry name" value="Acetyltransf_3"/>
    <property type="match status" value="1"/>
</dbReference>
<feature type="domain" description="N-acetyltransferase" evidence="4">
    <location>
        <begin position="202"/>
        <end position="366"/>
    </location>
</feature>